<name>A0ABR9JJK2_9ACTN</name>
<dbReference type="EMBL" id="JADBDZ010000001">
    <property type="protein sequence ID" value="MBE1530325.1"/>
    <property type="molecule type" value="Genomic_DNA"/>
</dbReference>
<proteinExistence type="predicted"/>
<feature type="domain" description="ABC transporter" evidence="7">
    <location>
        <begin position="5"/>
        <end position="239"/>
    </location>
</feature>
<protein>
    <submittedName>
        <fullName evidence="8">ABC-2 type transport system ATP-binding protein</fullName>
    </submittedName>
</protein>
<evidence type="ECO:0000256" key="1">
    <source>
        <dbReference type="ARBA" id="ARBA00004202"/>
    </source>
</evidence>
<dbReference type="InterPro" id="IPR003593">
    <property type="entry name" value="AAA+_ATPase"/>
</dbReference>
<keyword evidence="2" id="KW-0813">Transport</keyword>
<evidence type="ECO:0000256" key="4">
    <source>
        <dbReference type="ARBA" id="ARBA00022840"/>
    </source>
</evidence>
<dbReference type="Proteomes" id="UP000627838">
    <property type="component" value="Unassembled WGS sequence"/>
</dbReference>
<dbReference type="Pfam" id="PF00005">
    <property type="entry name" value="ABC_tran"/>
    <property type="match status" value="1"/>
</dbReference>
<evidence type="ECO:0000259" key="7">
    <source>
        <dbReference type="PROSITE" id="PS50893"/>
    </source>
</evidence>
<organism evidence="8 9">
    <name type="scientific">Actinomadura algeriensis</name>
    <dbReference type="NCBI Taxonomy" id="1679523"/>
    <lineage>
        <taxon>Bacteria</taxon>
        <taxon>Bacillati</taxon>
        <taxon>Actinomycetota</taxon>
        <taxon>Actinomycetes</taxon>
        <taxon>Streptosporangiales</taxon>
        <taxon>Thermomonosporaceae</taxon>
        <taxon>Actinomadura</taxon>
    </lineage>
</organism>
<dbReference type="PROSITE" id="PS50893">
    <property type="entry name" value="ABC_TRANSPORTER_2"/>
    <property type="match status" value="1"/>
</dbReference>
<evidence type="ECO:0000313" key="9">
    <source>
        <dbReference type="Proteomes" id="UP000627838"/>
    </source>
</evidence>
<feature type="region of interest" description="Disordered" evidence="6">
    <location>
        <begin position="239"/>
        <end position="262"/>
    </location>
</feature>
<comment type="subcellular location">
    <subcellularLocation>
        <location evidence="1">Cell membrane</location>
        <topology evidence="1">Peripheral membrane protein</topology>
    </subcellularLocation>
</comment>
<keyword evidence="9" id="KW-1185">Reference proteome</keyword>
<evidence type="ECO:0000256" key="2">
    <source>
        <dbReference type="ARBA" id="ARBA00022448"/>
    </source>
</evidence>
<dbReference type="InterPro" id="IPR027417">
    <property type="entry name" value="P-loop_NTPase"/>
</dbReference>
<dbReference type="RefSeq" id="WP_192757349.1">
    <property type="nucleotide sequence ID" value="NZ_JADBDZ010000001.1"/>
</dbReference>
<gene>
    <name evidence="8" type="ORF">H4W34_000158</name>
</gene>
<dbReference type="Gene3D" id="3.40.50.300">
    <property type="entry name" value="P-loop containing nucleotide triphosphate hydrolases"/>
    <property type="match status" value="1"/>
</dbReference>
<sequence>MTAVLEIEGLTRRFGTVVANDDVSLRVRPGEVVGLLGHNGAGKTTLVSQVVGLLRPDAGRITVGGVDAVARPAAARRMVALQPQAHVPIDGLTLTAAVKVAARLRGLDAGQAGEAARRLVAELGLGAWADRRALPEGRGLSGGVRRLAGFAMAVVGGAPLVILDEPSNDVDAVRRRALWATVRRVADQGSGVLLVTHNVVEAERVVDELVVLDAGRVVIAGTPARLRGDDGLRLELHLVPDGPDPSDPGTATAGGPPVPVPVRRRVRSGRRVLLTVPPDAAAAAVSWAASHREQGTLDGYALTPATLEDAYLAATSDPARETEGVTGGA</sequence>
<dbReference type="GO" id="GO:0005524">
    <property type="term" value="F:ATP binding"/>
    <property type="evidence" value="ECO:0007669"/>
    <property type="project" value="UniProtKB-KW"/>
</dbReference>
<comment type="caution">
    <text evidence="8">The sequence shown here is derived from an EMBL/GenBank/DDBJ whole genome shotgun (WGS) entry which is preliminary data.</text>
</comment>
<keyword evidence="5" id="KW-0046">Antibiotic resistance</keyword>
<keyword evidence="3" id="KW-0547">Nucleotide-binding</keyword>
<reference evidence="8 9" key="1">
    <citation type="submission" date="2020-10" db="EMBL/GenBank/DDBJ databases">
        <title>Sequencing the genomes of 1000 actinobacteria strains.</title>
        <authorList>
            <person name="Klenk H.-P."/>
        </authorList>
    </citation>
    <scope>NUCLEOTIDE SEQUENCE [LARGE SCALE GENOMIC DNA]</scope>
    <source>
        <strain evidence="8 9">DSM 46744</strain>
    </source>
</reference>
<dbReference type="SMART" id="SM00382">
    <property type="entry name" value="AAA"/>
    <property type="match status" value="1"/>
</dbReference>
<evidence type="ECO:0000313" key="8">
    <source>
        <dbReference type="EMBL" id="MBE1530325.1"/>
    </source>
</evidence>
<evidence type="ECO:0000256" key="3">
    <source>
        <dbReference type="ARBA" id="ARBA00022741"/>
    </source>
</evidence>
<accession>A0ABR9JJK2</accession>
<dbReference type="PANTHER" id="PTHR42711:SF19">
    <property type="entry name" value="DOXORUBICIN RESISTANCE ATP-BINDING PROTEIN DRRA"/>
    <property type="match status" value="1"/>
</dbReference>
<evidence type="ECO:0000256" key="6">
    <source>
        <dbReference type="SAM" id="MobiDB-lite"/>
    </source>
</evidence>
<dbReference type="InterPro" id="IPR003439">
    <property type="entry name" value="ABC_transporter-like_ATP-bd"/>
</dbReference>
<dbReference type="SUPFAM" id="SSF52540">
    <property type="entry name" value="P-loop containing nucleoside triphosphate hydrolases"/>
    <property type="match status" value="1"/>
</dbReference>
<dbReference type="PANTHER" id="PTHR42711">
    <property type="entry name" value="ABC TRANSPORTER ATP-BINDING PROTEIN"/>
    <property type="match status" value="1"/>
</dbReference>
<dbReference type="InterPro" id="IPR050763">
    <property type="entry name" value="ABC_transporter_ATP-binding"/>
</dbReference>
<keyword evidence="4 8" id="KW-0067">ATP-binding</keyword>
<evidence type="ECO:0000256" key="5">
    <source>
        <dbReference type="ARBA" id="ARBA00023251"/>
    </source>
</evidence>